<dbReference type="InterPro" id="IPR022431">
    <property type="entry name" value="Cyclic_DHFL_synthase_mqnC"/>
</dbReference>
<dbReference type="CDD" id="cd01335">
    <property type="entry name" value="Radical_SAM"/>
    <property type="match status" value="1"/>
</dbReference>
<dbReference type="SFLD" id="SFLDG01389">
    <property type="entry name" value="menaquinone_synthsis_involved"/>
    <property type="match status" value="2"/>
</dbReference>
<evidence type="ECO:0000313" key="9">
    <source>
        <dbReference type="Proteomes" id="UP001501303"/>
    </source>
</evidence>
<dbReference type="NCBIfam" id="TIGR03699">
    <property type="entry name" value="menaquin_MqnC"/>
    <property type="match status" value="1"/>
</dbReference>
<reference evidence="9" key="1">
    <citation type="journal article" date="2019" name="Int. J. Syst. Evol. Microbiol.">
        <title>The Global Catalogue of Microorganisms (GCM) 10K type strain sequencing project: providing services to taxonomists for standard genome sequencing and annotation.</title>
        <authorList>
            <consortium name="The Broad Institute Genomics Platform"/>
            <consortium name="The Broad Institute Genome Sequencing Center for Infectious Disease"/>
            <person name="Wu L."/>
            <person name="Ma J."/>
        </authorList>
    </citation>
    <scope>NUCLEOTIDE SEQUENCE [LARGE SCALE GENOMIC DNA]</scope>
    <source>
        <strain evidence="9">JCM 13581</strain>
    </source>
</reference>
<evidence type="ECO:0000259" key="7">
    <source>
        <dbReference type="PROSITE" id="PS51918"/>
    </source>
</evidence>
<dbReference type="RefSeq" id="WP_344261919.1">
    <property type="nucleotide sequence ID" value="NZ_BAAAMJ010000027.1"/>
</dbReference>
<dbReference type="Gene3D" id="3.20.20.70">
    <property type="entry name" value="Aldolase class I"/>
    <property type="match status" value="1"/>
</dbReference>
<dbReference type="InterPro" id="IPR007197">
    <property type="entry name" value="rSAM"/>
</dbReference>
<dbReference type="Pfam" id="PF04055">
    <property type="entry name" value="Radical_SAM"/>
    <property type="match status" value="1"/>
</dbReference>
<keyword evidence="1 6" id="KW-0004">4Fe-4S</keyword>
<sequence>MARSAELQTVLDRAADGGRISPEEALELYRSAPLHALGQAADAARRRRYADTGHIATYIIERNINYTNACVTACKFCAFYAAPRSEDVWTRGLDDILRRCEETVALGGTQIMFQGGHHPDYGVEYYEEHFAAIKKAFPQLVIHSLGASEVEHMARISKVGVEEAIRRIHAAGLDSFAGAGAELLPERPRKAIAPLKESGERWLEIMETAHRLGVESTSTMLMGTGETNAERIEHLRMIRDVQDRTGGFRAFIPYTYQPENNHLKGRTQATLFEYLRIIAVARLFLDNVAHIQGSWLTTGKEVGQLSLHYGADDLGSVMLEENVVSSAGARHRSNRMELIRLIRAAGRVPAQRATTYEHLVVHDDPANDPVDDQVVSHLSSTAIDGGTAHPGLKLVDAN</sequence>
<keyword evidence="6" id="KW-0560">Oxidoreductase</keyword>
<dbReference type="PANTHER" id="PTHR43076">
    <property type="entry name" value="FO SYNTHASE (COFH)"/>
    <property type="match status" value="1"/>
</dbReference>
<keyword evidence="9" id="KW-1185">Reference proteome</keyword>
<comment type="function">
    <text evidence="6">Radical SAM enzyme that catalyzes the cyclization of dehypoxanthine futalosine (DHFL) into cyclic dehypoxanthine futalosine (CDHFL), a step in the biosynthesis of menaquinone (MK, vitamin K2).</text>
</comment>
<evidence type="ECO:0000256" key="2">
    <source>
        <dbReference type="ARBA" id="ARBA00022691"/>
    </source>
</evidence>
<comment type="caution">
    <text evidence="8">The sequence shown here is derived from an EMBL/GenBank/DDBJ whole genome shotgun (WGS) entry which is preliminary data.</text>
</comment>
<dbReference type="EMBL" id="BAAAMJ010000027">
    <property type="protein sequence ID" value="GAA1916385.1"/>
    <property type="molecule type" value="Genomic_DNA"/>
</dbReference>
<dbReference type="SFLD" id="SFLDS00029">
    <property type="entry name" value="Radical_SAM"/>
    <property type="match status" value="2"/>
</dbReference>
<keyword evidence="5 6" id="KW-0411">Iron-sulfur</keyword>
<gene>
    <name evidence="6 8" type="primary">mqnC</name>
    <name evidence="8" type="ORF">GCM10009716_27060</name>
</gene>
<dbReference type="SFLD" id="SFLDF00342">
    <property type="entry name" value="cyclic_dehypoxanthine_futalosi"/>
    <property type="match status" value="1"/>
</dbReference>
<dbReference type="EC" id="1.21.98.1" evidence="6"/>
<feature type="binding site" evidence="6">
    <location>
        <position position="70"/>
    </location>
    <ligand>
        <name>[4Fe-4S] cluster</name>
        <dbReference type="ChEBI" id="CHEBI:49883"/>
        <note>4Fe-4S-S-AdoMet</note>
    </ligand>
</feature>
<keyword evidence="3 6" id="KW-0479">Metal-binding</keyword>
<dbReference type="InterPro" id="IPR013785">
    <property type="entry name" value="Aldolase_TIM"/>
</dbReference>
<evidence type="ECO:0000256" key="5">
    <source>
        <dbReference type="ARBA" id="ARBA00023014"/>
    </source>
</evidence>
<accession>A0ABP5AMS1</accession>
<proteinExistence type="inferred from homology"/>
<evidence type="ECO:0000256" key="4">
    <source>
        <dbReference type="ARBA" id="ARBA00023004"/>
    </source>
</evidence>
<dbReference type="InterPro" id="IPR058240">
    <property type="entry name" value="rSAM_sf"/>
</dbReference>
<name>A0ABP5AMS1_9ACTN</name>
<feature type="domain" description="Radical SAM core" evidence="7">
    <location>
        <begin position="56"/>
        <end position="287"/>
    </location>
</feature>
<dbReference type="SFLD" id="SFLDG01064">
    <property type="entry name" value="F420__menaquinone_cofactor_bio"/>
    <property type="match status" value="2"/>
</dbReference>
<keyword evidence="4 6" id="KW-0408">Iron</keyword>
<comment type="cofactor">
    <cofactor evidence="6">
        <name>[4Fe-4S] cluster</name>
        <dbReference type="ChEBI" id="CHEBI:49883"/>
    </cofactor>
    <text evidence="6">Binds 1 [4Fe-4S] cluster. The cluster is coordinated with 3 cysteines and an exchangeable S-adenosyl-L-methionine.</text>
</comment>
<keyword evidence="6" id="KW-0474">Menaquinone biosynthesis</keyword>
<evidence type="ECO:0000256" key="3">
    <source>
        <dbReference type="ARBA" id="ARBA00022723"/>
    </source>
</evidence>
<organism evidence="8 9">
    <name type="scientific">Streptomyces sodiiphilus</name>
    <dbReference type="NCBI Taxonomy" id="226217"/>
    <lineage>
        <taxon>Bacteria</taxon>
        <taxon>Bacillati</taxon>
        <taxon>Actinomycetota</taxon>
        <taxon>Actinomycetes</taxon>
        <taxon>Kitasatosporales</taxon>
        <taxon>Streptomycetaceae</taxon>
        <taxon>Streptomyces</taxon>
    </lineage>
</organism>
<dbReference type="HAMAP" id="MF_00992">
    <property type="entry name" value="MqnC"/>
    <property type="match status" value="1"/>
</dbReference>
<evidence type="ECO:0000313" key="8">
    <source>
        <dbReference type="EMBL" id="GAA1916385.1"/>
    </source>
</evidence>
<dbReference type="PROSITE" id="PS51918">
    <property type="entry name" value="RADICAL_SAM"/>
    <property type="match status" value="1"/>
</dbReference>
<dbReference type="Pfam" id="PF19288">
    <property type="entry name" value="CofH_C"/>
    <property type="match status" value="1"/>
</dbReference>
<feature type="binding site" evidence="6">
    <location>
        <position position="74"/>
    </location>
    <ligand>
        <name>[4Fe-4S] cluster</name>
        <dbReference type="ChEBI" id="CHEBI:49883"/>
        <note>4Fe-4S-S-AdoMet</note>
    </ligand>
</feature>
<comment type="similarity">
    <text evidence="6">Belongs to the radical SAM superfamily. MqnC family.</text>
</comment>
<evidence type="ECO:0000256" key="6">
    <source>
        <dbReference type="HAMAP-Rule" id="MF_00992"/>
    </source>
</evidence>
<dbReference type="InterPro" id="IPR034405">
    <property type="entry name" value="F420"/>
</dbReference>
<dbReference type="Proteomes" id="UP001501303">
    <property type="component" value="Unassembled WGS sequence"/>
</dbReference>
<dbReference type="InterPro" id="IPR045567">
    <property type="entry name" value="CofH/MnqC-like_C"/>
</dbReference>
<evidence type="ECO:0000256" key="1">
    <source>
        <dbReference type="ARBA" id="ARBA00022485"/>
    </source>
</evidence>
<comment type="catalytic activity">
    <reaction evidence="6">
        <text>dehypoxanthine futalosine + S-adenosyl-L-methionine = cyclic dehypoxanthinylfutalosinate + 5'-deoxyadenosine + L-methionine + H(+)</text>
        <dbReference type="Rhea" id="RHEA:33083"/>
        <dbReference type="ChEBI" id="CHEBI:15378"/>
        <dbReference type="ChEBI" id="CHEBI:17319"/>
        <dbReference type="ChEBI" id="CHEBI:57844"/>
        <dbReference type="ChEBI" id="CHEBI:58864"/>
        <dbReference type="ChEBI" id="CHEBI:59789"/>
        <dbReference type="ChEBI" id="CHEBI:64270"/>
        <dbReference type="EC" id="1.21.98.1"/>
    </reaction>
</comment>
<dbReference type="PIRSF" id="PIRSF004762">
    <property type="entry name" value="CHP00423"/>
    <property type="match status" value="1"/>
</dbReference>
<dbReference type="NCBIfam" id="TIGR00423">
    <property type="entry name" value="CofH family radical SAM protein"/>
    <property type="match status" value="1"/>
</dbReference>
<protein>
    <recommendedName>
        <fullName evidence="6">Cyclic dehypoxanthine futalosine synthase</fullName>
        <shortName evidence="6">Cyclic DHFL synthase</shortName>
        <ecNumber evidence="6">1.21.98.1</ecNumber>
    </recommendedName>
    <alternativeName>
        <fullName evidence="6">Dehypoxanthine futalosine cyclase</fullName>
        <shortName evidence="6">DHFL cyclase</shortName>
    </alternativeName>
    <alternativeName>
        <fullName evidence="6">Menaquinone biosynthetic enzyme MqnC</fullName>
    </alternativeName>
</protein>
<dbReference type="PANTHER" id="PTHR43076:SF1">
    <property type="entry name" value="LIPOYL SYNTHASE 2"/>
    <property type="match status" value="1"/>
</dbReference>
<dbReference type="InterPro" id="IPR020050">
    <property type="entry name" value="FO_synthase_su2"/>
</dbReference>
<dbReference type="SUPFAM" id="SSF102114">
    <property type="entry name" value="Radical SAM enzymes"/>
    <property type="match status" value="1"/>
</dbReference>
<comment type="pathway">
    <text evidence="6">Quinol/quinone metabolism; menaquinone biosynthesis.</text>
</comment>
<feature type="binding site" evidence="6">
    <location>
        <position position="77"/>
    </location>
    <ligand>
        <name>[4Fe-4S] cluster</name>
        <dbReference type="ChEBI" id="CHEBI:49883"/>
        <note>4Fe-4S-S-AdoMet</note>
    </ligand>
</feature>
<keyword evidence="2 6" id="KW-0949">S-adenosyl-L-methionine</keyword>
<dbReference type="SFLD" id="SFLDF00343">
    <property type="entry name" value="aminofutalosine_synthase_(mqnE"/>
    <property type="match status" value="1"/>
</dbReference>